<evidence type="ECO:0000256" key="11">
    <source>
        <dbReference type="RuleBase" id="RU364061"/>
    </source>
</evidence>
<name>A0ABM0QVB1_GALVR</name>
<feature type="transmembrane region" description="Helical" evidence="11">
    <location>
        <begin position="179"/>
        <end position="207"/>
    </location>
</feature>
<sequence>MDSGDLTLGIFFLSQTCVGILGNFSRLFLYTFTFCTGYRLRTSDHILKHVYLANSLVLLCKGVPHILISFGLKNFLEDIGCKFLFYIHRVAREVCLSSTCFLSIFQAITVIPNKSTWAELKVRIQKYVGHFCFLFWVVHLLGNVLVALKVTGPRKRKNISLNYFGYCSRAVLNPINSSLFAFLHASIDVMCLGLLAWTSISMVLFLYRHKHQVRYIHSSRQISNLSPEIKATRNILILVCTFVFFSTLSSISSTYITMFNFPSWWLLNANVFLDACFPTFSPFVLIKSRIHPFRFCFVFC</sequence>
<feature type="transmembrane region" description="Helical" evidence="11">
    <location>
        <begin position="50"/>
        <end position="70"/>
    </location>
</feature>
<organism evidence="12 13">
    <name type="scientific">Galeopterus variegatus</name>
    <name type="common">Malayan flying lemur</name>
    <name type="synonym">Cynocephalus variegatus</name>
    <dbReference type="NCBI Taxonomy" id="482537"/>
    <lineage>
        <taxon>Eukaryota</taxon>
        <taxon>Metazoa</taxon>
        <taxon>Chordata</taxon>
        <taxon>Craniata</taxon>
        <taxon>Vertebrata</taxon>
        <taxon>Euteleostomi</taxon>
        <taxon>Mammalia</taxon>
        <taxon>Eutheria</taxon>
        <taxon>Euarchontoglires</taxon>
        <taxon>Dermoptera</taxon>
        <taxon>Cynocephalidae</taxon>
        <taxon>Galeopterus</taxon>
    </lineage>
</organism>
<keyword evidence="5 11" id="KW-0812">Transmembrane</keyword>
<evidence type="ECO:0000313" key="12">
    <source>
        <dbReference type="Proteomes" id="UP000694923"/>
    </source>
</evidence>
<dbReference type="PRINTS" id="PR01534">
    <property type="entry name" value="VOMERONASL1R"/>
</dbReference>
<dbReference type="Proteomes" id="UP000694923">
    <property type="component" value="Unplaced"/>
</dbReference>
<evidence type="ECO:0000313" key="13">
    <source>
        <dbReference type="RefSeq" id="XP_008572302.1"/>
    </source>
</evidence>
<feature type="transmembrane region" description="Helical" evidence="11">
    <location>
        <begin position="264"/>
        <end position="285"/>
    </location>
</feature>
<evidence type="ECO:0000256" key="5">
    <source>
        <dbReference type="ARBA" id="ARBA00022692"/>
    </source>
</evidence>
<evidence type="ECO:0000256" key="3">
    <source>
        <dbReference type="ARBA" id="ARBA00022475"/>
    </source>
</evidence>
<keyword evidence="7 11" id="KW-0297">G-protein coupled receptor</keyword>
<evidence type="ECO:0000256" key="9">
    <source>
        <dbReference type="ARBA" id="ARBA00023170"/>
    </source>
</evidence>
<dbReference type="GeneID" id="103591605"/>
<evidence type="ECO:0000256" key="6">
    <source>
        <dbReference type="ARBA" id="ARBA00022989"/>
    </source>
</evidence>
<dbReference type="Gene3D" id="1.20.1070.10">
    <property type="entry name" value="Rhodopsin 7-helix transmembrane proteins"/>
    <property type="match status" value="1"/>
</dbReference>
<evidence type="ECO:0000256" key="4">
    <source>
        <dbReference type="ARBA" id="ARBA00022507"/>
    </source>
</evidence>
<proteinExistence type="inferred from homology"/>
<evidence type="ECO:0000256" key="2">
    <source>
        <dbReference type="ARBA" id="ARBA00010663"/>
    </source>
</evidence>
<dbReference type="SUPFAM" id="SSF81321">
    <property type="entry name" value="Family A G protein-coupled receptor-like"/>
    <property type="match status" value="1"/>
</dbReference>
<keyword evidence="8 11" id="KW-0472">Membrane</keyword>
<feature type="transmembrane region" description="Helical" evidence="11">
    <location>
        <begin position="6"/>
        <end position="29"/>
    </location>
</feature>
<dbReference type="Pfam" id="PF03402">
    <property type="entry name" value="V1R"/>
    <property type="match status" value="1"/>
</dbReference>
<comment type="similarity">
    <text evidence="2 11">Belongs to the G-protein coupled receptor 1 family.</text>
</comment>
<gene>
    <name evidence="13" type="primary">LOC103591605</name>
</gene>
<accession>A0ABM0QVB1</accession>
<keyword evidence="10 11" id="KW-0807">Transducer</keyword>
<comment type="subcellular location">
    <subcellularLocation>
        <location evidence="1 11">Cell membrane</location>
        <topology evidence="1 11">Multi-pass membrane protein</topology>
    </subcellularLocation>
</comment>
<feature type="transmembrane region" description="Helical" evidence="11">
    <location>
        <begin position="131"/>
        <end position="148"/>
    </location>
</feature>
<protein>
    <recommendedName>
        <fullName evidence="11">Vomeronasal type-1 receptor</fullName>
    </recommendedName>
</protein>
<feature type="transmembrane region" description="Helical" evidence="11">
    <location>
        <begin position="235"/>
        <end position="258"/>
    </location>
</feature>
<keyword evidence="4 11" id="KW-0589">Pheromone response</keyword>
<evidence type="ECO:0000256" key="10">
    <source>
        <dbReference type="ARBA" id="ARBA00023224"/>
    </source>
</evidence>
<dbReference type="PANTHER" id="PTHR24062">
    <property type="entry name" value="VOMERONASAL TYPE-1 RECEPTOR"/>
    <property type="match status" value="1"/>
</dbReference>
<reference evidence="13" key="1">
    <citation type="submission" date="2025-08" db="UniProtKB">
        <authorList>
            <consortium name="RefSeq"/>
        </authorList>
    </citation>
    <scope>IDENTIFICATION</scope>
</reference>
<dbReference type="InterPro" id="IPR004072">
    <property type="entry name" value="Vmron_rcpt_1"/>
</dbReference>
<evidence type="ECO:0000256" key="8">
    <source>
        <dbReference type="ARBA" id="ARBA00023136"/>
    </source>
</evidence>
<keyword evidence="12" id="KW-1185">Reference proteome</keyword>
<evidence type="ECO:0000256" key="7">
    <source>
        <dbReference type="ARBA" id="ARBA00023040"/>
    </source>
</evidence>
<dbReference type="RefSeq" id="XP_008572302.1">
    <property type="nucleotide sequence ID" value="XM_008574080.1"/>
</dbReference>
<keyword evidence="6 11" id="KW-1133">Transmembrane helix</keyword>
<keyword evidence="9 11" id="KW-0675">Receptor</keyword>
<keyword evidence="3 11" id="KW-1003">Cell membrane</keyword>
<evidence type="ECO:0000256" key="1">
    <source>
        <dbReference type="ARBA" id="ARBA00004651"/>
    </source>
</evidence>